<dbReference type="EMBL" id="AP025591">
    <property type="protein sequence ID" value="BDG05001.1"/>
    <property type="molecule type" value="Genomic_DNA"/>
</dbReference>
<accession>A0ABM7WZN5</accession>
<proteinExistence type="predicted"/>
<reference evidence="2" key="1">
    <citation type="journal article" date="2022" name="Int. J. Syst. Evol. Microbiol.">
        <title>Anaeromyxobacter oryzae sp. nov., Anaeromyxobacter diazotrophicus sp. nov. and Anaeromyxobacter paludicola sp. nov., isolated from paddy soils.</title>
        <authorList>
            <person name="Itoh H."/>
            <person name="Xu Z."/>
            <person name="Mise K."/>
            <person name="Masuda Y."/>
            <person name="Ushijima N."/>
            <person name="Hayakawa C."/>
            <person name="Shiratori Y."/>
            <person name="Senoo K."/>
        </authorList>
    </citation>
    <scope>NUCLEOTIDE SEQUENCE [LARGE SCALE GENOMIC DNA]</scope>
    <source>
        <strain evidence="2">Red232</strain>
    </source>
</reference>
<sequence>MASHPVGFAGVALRAAAHVVAPHPTVRMARTAPALRLPPPEPALWEAAGASAATARPALARVLLARAALQSALAETA</sequence>
<organism evidence="1 2">
    <name type="scientific">Anaeromyxobacter oryzae</name>
    <dbReference type="NCBI Taxonomy" id="2918170"/>
    <lineage>
        <taxon>Bacteria</taxon>
        <taxon>Pseudomonadati</taxon>
        <taxon>Myxococcota</taxon>
        <taxon>Myxococcia</taxon>
        <taxon>Myxococcales</taxon>
        <taxon>Cystobacterineae</taxon>
        <taxon>Anaeromyxobacteraceae</taxon>
        <taxon>Anaeromyxobacter</taxon>
    </lineage>
</organism>
<evidence type="ECO:0000313" key="1">
    <source>
        <dbReference type="EMBL" id="BDG05001.1"/>
    </source>
</evidence>
<gene>
    <name evidence="1" type="ORF">AMOR_39970</name>
</gene>
<dbReference type="Proteomes" id="UP001162891">
    <property type="component" value="Chromosome"/>
</dbReference>
<name>A0ABM7WZN5_9BACT</name>
<evidence type="ECO:0000313" key="2">
    <source>
        <dbReference type="Proteomes" id="UP001162891"/>
    </source>
</evidence>
<keyword evidence="2" id="KW-1185">Reference proteome</keyword>
<protein>
    <submittedName>
        <fullName evidence="1">Uncharacterized protein</fullName>
    </submittedName>
</protein>